<sequence>MAKKATGEAVPAEAGRKPAPRRKRRAPAGATAAAEAAAVLEILLGHSRDVALARNEEELTGATARAIEHLFSGCSFCIRLVDPKTLALTTLYARGRLKAQARERLALRRDAVRLGGLSEAALEAGGLAVVDRDEPVFEGCDRALAVPLTARGALFGVLNLEYGPDAPAAASAHEPLLLQVANHAALAVRNLRAIEELTFLKTYLEDLIENANALILVVNRDLEVLVFNRALSRLTGYAREEALGEELVDFVPEEERPRVQRVVRRTLEGEPVTSFETRIAVHAGGQARVAFNTSPIYGSSGEVEGVIAIGHDLTGLRAAEARAEQAQKLAEFGKLAAGIVHELNNPLTAIIAYSDNLVGRAALAGREPGELEKLRRIHEAGQRILRFSRDLLSYARPSSDRRELLELAVVLEQAAAMCEPALREVGARLERRLEPVPAVWGVRSGLIQVFVNLITNAAHALAPADGVVTLELAAAGDHVAARVRDNGAGMEPEVRARIFEPFFTTKPDGRGAGLGLSIVQGIVQRHGGALSVESAPGAGSAFTVLLPTQPPA</sequence>
<evidence type="ECO:0000259" key="10">
    <source>
        <dbReference type="PROSITE" id="PS50109"/>
    </source>
</evidence>
<dbReference type="InterPro" id="IPR004358">
    <property type="entry name" value="Sig_transdc_His_kin-like_C"/>
</dbReference>
<organism evidence="13 14">
    <name type="scientific">Anaeromyxobacter paludicola</name>
    <dbReference type="NCBI Taxonomy" id="2918171"/>
    <lineage>
        <taxon>Bacteria</taxon>
        <taxon>Pseudomonadati</taxon>
        <taxon>Myxococcota</taxon>
        <taxon>Myxococcia</taxon>
        <taxon>Myxococcales</taxon>
        <taxon>Cystobacterineae</taxon>
        <taxon>Anaeromyxobacteraceae</taxon>
        <taxon>Anaeromyxobacter</taxon>
    </lineage>
</organism>
<keyword evidence="8" id="KW-0902">Two-component regulatory system</keyword>
<evidence type="ECO:0000256" key="5">
    <source>
        <dbReference type="ARBA" id="ARBA00022741"/>
    </source>
</evidence>
<proteinExistence type="predicted"/>
<evidence type="ECO:0000256" key="6">
    <source>
        <dbReference type="ARBA" id="ARBA00022777"/>
    </source>
</evidence>
<reference evidence="14" key="1">
    <citation type="journal article" date="2022" name="Int. J. Syst. Evol. Microbiol.">
        <title>Anaeromyxobacter oryzae sp. nov., Anaeromyxobacter diazotrophicus sp. nov. and Anaeromyxobacter paludicola sp. nov., isolated from paddy soils.</title>
        <authorList>
            <person name="Itoh H."/>
            <person name="Xu Z."/>
            <person name="Mise K."/>
            <person name="Masuda Y."/>
            <person name="Ushijima N."/>
            <person name="Hayakawa C."/>
            <person name="Shiratori Y."/>
            <person name="Senoo K."/>
        </authorList>
    </citation>
    <scope>NUCLEOTIDE SEQUENCE [LARGE SCALE GENOMIC DNA]</scope>
    <source>
        <strain evidence="14">Red630</strain>
    </source>
</reference>
<dbReference type="SUPFAM" id="SSF47384">
    <property type="entry name" value="Homodimeric domain of signal transducing histidine kinase"/>
    <property type="match status" value="1"/>
</dbReference>
<comment type="catalytic activity">
    <reaction evidence="1">
        <text>ATP + protein L-histidine = ADP + protein N-phospho-L-histidine.</text>
        <dbReference type="EC" id="2.7.13.3"/>
    </reaction>
</comment>
<dbReference type="InterPro" id="IPR035965">
    <property type="entry name" value="PAS-like_dom_sf"/>
</dbReference>
<keyword evidence="3" id="KW-0597">Phosphoprotein</keyword>
<dbReference type="PRINTS" id="PR00344">
    <property type="entry name" value="BCTRLSENSOR"/>
</dbReference>
<dbReference type="PANTHER" id="PTHR43065">
    <property type="entry name" value="SENSOR HISTIDINE KINASE"/>
    <property type="match status" value="1"/>
</dbReference>
<keyword evidence="6" id="KW-0418">Kinase</keyword>
<feature type="region of interest" description="Disordered" evidence="9">
    <location>
        <begin position="1"/>
        <end position="30"/>
    </location>
</feature>
<dbReference type="EMBL" id="AP025592">
    <property type="protein sequence ID" value="BDG09671.1"/>
    <property type="molecule type" value="Genomic_DNA"/>
</dbReference>
<dbReference type="SMART" id="SM00065">
    <property type="entry name" value="GAF"/>
    <property type="match status" value="1"/>
</dbReference>
<dbReference type="Pfam" id="PF08448">
    <property type="entry name" value="PAS_4"/>
    <property type="match status" value="1"/>
</dbReference>
<keyword evidence="7" id="KW-0067">ATP-binding</keyword>
<dbReference type="InterPro" id="IPR036890">
    <property type="entry name" value="HATPase_C_sf"/>
</dbReference>
<keyword evidence="4" id="KW-0808">Transferase</keyword>
<dbReference type="Gene3D" id="3.30.450.40">
    <property type="match status" value="1"/>
</dbReference>
<keyword evidence="5" id="KW-0547">Nucleotide-binding</keyword>
<dbReference type="InterPro" id="IPR005467">
    <property type="entry name" value="His_kinase_dom"/>
</dbReference>
<dbReference type="Proteomes" id="UP001162734">
    <property type="component" value="Chromosome"/>
</dbReference>
<dbReference type="InterPro" id="IPR000014">
    <property type="entry name" value="PAS"/>
</dbReference>
<dbReference type="Gene3D" id="1.10.287.130">
    <property type="match status" value="1"/>
</dbReference>
<evidence type="ECO:0000256" key="9">
    <source>
        <dbReference type="SAM" id="MobiDB-lite"/>
    </source>
</evidence>
<keyword evidence="14" id="KW-1185">Reference proteome</keyword>
<dbReference type="Gene3D" id="3.30.450.20">
    <property type="entry name" value="PAS domain"/>
    <property type="match status" value="1"/>
</dbReference>
<protein>
    <recommendedName>
        <fullName evidence="2">histidine kinase</fullName>
        <ecNumber evidence="2">2.7.13.3</ecNumber>
    </recommendedName>
</protein>
<evidence type="ECO:0000259" key="11">
    <source>
        <dbReference type="PROSITE" id="PS50112"/>
    </source>
</evidence>
<dbReference type="PROSITE" id="PS50112">
    <property type="entry name" value="PAS"/>
    <property type="match status" value="1"/>
</dbReference>
<dbReference type="SUPFAM" id="SSF55874">
    <property type="entry name" value="ATPase domain of HSP90 chaperone/DNA topoisomerase II/histidine kinase"/>
    <property type="match status" value="1"/>
</dbReference>
<dbReference type="PROSITE" id="PS50113">
    <property type="entry name" value="PAC"/>
    <property type="match status" value="1"/>
</dbReference>
<dbReference type="NCBIfam" id="TIGR00229">
    <property type="entry name" value="sensory_box"/>
    <property type="match status" value="1"/>
</dbReference>
<feature type="domain" description="PAC" evidence="12">
    <location>
        <begin position="273"/>
        <end position="325"/>
    </location>
</feature>
<dbReference type="PROSITE" id="PS50109">
    <property type="entry name" value="HIS_KIN"/>
    <property type="match status" value="1"/>
</dbReference>
<evidence type="ECO:0000256" key="8">
    <source>
        <dbReference type="ARBA" id="ARBA00023012"/>
    </source>
</evidence>
<dbReference type="InterPro" id="IPR013656">
    <property type="entry name" value="PAS_4"/>
</dbReference>
<evidence type="ECO:0000256" key="2">
    <source>
        <dbReference type="ARBA" id="ARBA00012438"/>
    </source>
</evidence>
<accession>A0ABM7XCR3</accession>
<dbReference type="InterPro" id="IPR029016">
    <property type="entry name" value="GAF-like_dom_sf"/>
</dbReference>
<dbReference type="Pfam" id="PF02518">
    <property type="entry name" value="HATPase_c"/>
    <property type="match status" value="1"/>
</dbReference>
<dbReference type="Gene3D" id="3.30.565.10">
    <property type="entry name" value="Histidine kinase-like ATPase, C-terminal domain"/>
    <property type="match status" value="1"/>
</dbReference>
<dbReference type="SMART" id="SM00091">
    <property type="entry name" value="PAS"/>
    <property type="match status" value="1"/>
</dbReference>
<evidence type="ECO:0000313" key="14">
    <source>
        <dbReference type="Proteomes" id="UP001162734"/>
    </source>
</evidence>
<dbReference type="EC" id="2.7.13.3" evidence="2"/>
<dbReference type="SMART" id="SM00388">
    <property type="entry name" value="HisKA"/>
    <property type="match status" value="1"/>
</dbReference>
<evidence type="ECO:0000256" key="4">
    <source>
        <dbReference type="ARBA" id="ARBA00022679"/>
    </source>
</evidence>
<dbReference type="InterPro" id="IPR003594">
    <property type="entry name" value="HATPase_dom"/>
</dbReference>
<evidence type="ECO:0000256" key="7">
    <source>
        <dbReference type="ARBA" id="ARBA00022840"/>
    </source>
</evidence>
<dbReference type="PANTHER" id="PTHR43065:SF46">
    <property type="entry name" value="C4-DICARBOXYLATE TRANSPORT SENSOR PROTEIN DCTB"/>
    <property type="match status" value="1"/>
</dbReference>
<evidence type="ECO:0000256" key="1">
    <source>
        <dbReference type="ARBA" id="ARBA00000085"/>
    </source>
</evidence>
<evidence type="ECO:0000259" key="12">
    <source>
        <dbReference type="PROSITE" id="PS50113"/>
    </source>
</evidence>
<evidence type="ECO:0000313" key="13">
    <source>
        <dbReference type="EMBL" id="BDG09671.1"/>
    </source>
</evidence>
<feature type="domain" description="PAS" evidence="11">
    <location>
        <begin position="200"/>
        <end position="270"/>
    </location>
</feature>
<dbReference type="CDD" id="cd00082">
    <property type="entry name" value="HisKA"/>
    <property type="match status" value="1"/>
</dbReference>
<dbReference type="Pfam" id="PF00512">
    <property type="entry name" value="HisKA"/>
    <property type="match status" value="1"/>
</dbReference>
<dbReference type="InterPro" id="IPR003018">
    <property type="entry name" value="GAF"/>
</dbReference>
<feature type="domain" description="Histidine kinase" evidence="10">
    <location>
        <begin position="338"/>
        <end position="550"/>
    </location>
</feature>
<dbReference type="CDD" id="cd00130">
    <property type="entry name" value="PAS"/>
    <property type="match status" value="1"/>
</dbReference>
<dbReference type="InterPro" id="IPR003661">
    <property type="entry name" value="HisK_dim/P_dom"/>
</dbReference>
<dbReference type="InterPro" id="IPR000700">
    <property type="entry name" value="PAS-assoc_C"/>
</dbReference>
<dbReference type="SUPFAM" id="SSF55781">
    <property type="entry name" value="GAF domain-like"/>
    <property type="match status" value="1"/>
</dbReference>
<evidence type="ECO:0000256" key="3">
    <source>
        <dbReference type="ARBA" id="ARBA00022553"/>
    </source>
</evidence>
<dbReference type="InterPro" id="IPR036097">
    <property type="entry name" value="HisK_dim/P_sf"/>
</dbReference>
<dbReference type="SUPFAM" id="SSF55785">
    <property type="entry name" value="PYP-like sensor domain (PAS domain)"/>
    <property type="match status" value="1"/>
</dbReference>
<gene>
    <name evidence="13" type="ORF">AMPC_27840</name>
</gene>
<dbReference type="SMART" id="SM00387">
    <property type="entry name" value="HATPase_c"/>
    <property type="match status" value="1"/>
</dbReference>
<dbReference type="RefSeq" id="WP_248341946.1">
    <property type="nucleotide sequence ID" value="NZ_AP025592.1"/>
</dbReference>
<name>A0ABM7XCR3_9BACT</name>